<organism evidence="1 2">
    <name type="scientific">Planctomyces bekefii</name>
    <dbReference type="NCBI Taxonomy" id="1653850"/>
    <lineage>
        <taxon>Bacteria</taxon>
        <taxon>Pseudomonadati</taxon>
        <taxon>Planctomycetota</taxon>
        <taxon>Planctomycetia</taxon>
        <taxon>Planctomycetales</taxon>
        <taxon>Planctomycetaceae</taxon>
        <taxon>Planctomyces</taxon>
    </lineage>
</organism>
<accession>A0A5C6M371</accession>
<protein>
    <submittedName>
        <fullName evidence="1">Uncharacterized protein</fullName>
    </submittedName>
</protein>
<proteinExistence type="predicted"/>
<dbReference type="AlphaFoldDB" id="A0A5C6M371"/>
<evidence type="ECO:0000313" key="2">
    <source>
        <dbReference type="Proteomes" id="UP000321083"/>
    </source>
</evidence>
<evidence type="ECO:0000313" key="1">
    <source>
        <dbReference type="EMBL" id="TWW08727.1"/>
    </source>
</evidence>
<sequence length="194" mass="22003">MPYLKEIVQYINDGLKVSVLTDARFSDALLHGISMPVVIEAKKTTIPGIISNDGEIKYVTPDDVNALSIYHRINGKGYSLSKDSVGESDNYLVEKIDMSMFVFGLQNKLKLSADQLETLLMAGFIDKIPKADWQGLQIRKNIITLTSSNFNTKAIFTNEFQGVKYFLKPEHILFEIKYTIENDFNKICFKKCDC</sequence>
<comment type="caution">
    <text evidence="1">The sequence shown here is derived from an EMBL/GenBank/DDBJ whole genome shotgun (WGS) entry which is preliminary data.</text>
</comment>
<name>A0A5C6M371_9PLAN</name>
<dbReference type="EMBL" id="SRHE01000530">
    <property type="protein sequence ID" value="TWW08727.1"/>
    <property type="molecule type" value="Genomic_DNA"/>
</dbReference>
<keyword evidence="2" id="KW-1185">Reference proteome</keyword>
<gene>
    <name evidence="1" type="ORF">E3A20_21430</name>
</gene>
<dbReference type="Proteomes" id="UP000321083">
    <property type="component" value="Unassembled WGS sequence"/>
</dbReference>
<reference evidence="1 2" key="1">
    <citation type="submission" date="2019-08" db="EMBL/GenBank/DDBJ databases">
        <title>100 year-old enigma solved: identification of Planctomyces bekefii, the type genus and species of the phylum Planctomycetes.</title>
        <authorList>
            <person name="Svetlana D.N."/>
            <person name="Overmann J."/>
        </authorList>
    </citation>
    <scope>NUCLEOTIDE SEQUENCE [LARGE SCALE GENOMIC DNA]</scope>
    <source>
        <strain evidence="1">Phe10_nw2017</strain>
    </source>
</reference>
<reference evidence="1 2" key="2">
    <citation type="submission" date="2019-08" db="EMBL/GenBank/DDBJ databases">
        <authorList>
            <person name="Henke P."/>
        </authorList>
    </citation>
    <scope>NUCLEOTIDE SEQUENCE [LARGE SCALE GENOMIC DNA]</scope>
    <source>
        <strain evidence="1">Phe10_nw2017</strain>
    </source>
</reference>